<organism evidence="1 2">
    <name type="scientific">Paraburkholderia phenoliruptrix</name>
    <dbReference type="NCBI Taxonomy" id="252970"/>
    <lineage>
        <taxon>Bacteria</taxon>
        <taxon>Pseudomonadati</taxon>
        <taxon>Pseudomonadota</taxon>
        <taxon>Betaproteobacteria</taxon>
        <taxon>Burkholderiales</taxon>
        <taxon>Burkholderiaceae</taxon>
        <taxon>Paraburkholderia</taxon>
    </lineage>
</organism>
<protein>
    <submittedName>
        <fullName evidence="1">Uncharacterized protein</fullName>
    </submittedName>
</protein>
<dbReference type="EMBL" id="CADIKB010000089">
    <property type="protein sequence ID" value="CAB3742667.1"/>
    <property type="molecule type" value="Genomic_DNA"/>
</dbReference>
<dbReference type="AlphaFoldDB" id="A0A6J5CP16"/>
<evidence type="ECO:0000313" key="2">
    <source>
        <dbReference type="Proteomes" id="UP000494249"/>
    </source>
</evidence>
<dbReference type="Proteomes" id="UP000494249">
    <property type="component" value="Unassembled WGS sequence"/>
</dbReference>
<proteinExistence type="predicted"/>
<gene>
    <name evidence="1" type="ORF">LMG22037_06620</name>
</gene>
<evidence type="ECO:0000313" key="1">
    <source>
        <dbReference type="EMBL" id="CAB3742667.1"/>
    </source>
</evidence>
<sequence length="122" mass="14017">MVIGETEPAFQIEAVLKCFADSCAARNYRAHCFRLIDDPFSYSSSYRNLDHIAPFFRVHQVQSSGGTYVFPCRHMLQWFRAQKIHPASVADQIHAEGVQRYCDICPRFQPNDFGVTSLINKE</sequence>
<reference evidence="1 2" key="1">
    <citation type="submission" date="2020-04" db="EMBL/GenBank/DDBJ databases">
        <authorList>
            <person name="De Canck E."/>
        </authorList>
    </citation>
    <scope>NUCLEOTIDE SEQUENCE [LARGE SCALE GENOMIC DNA]</scope>
    <source>
        <strain evidence="1 2">LMG 22037</strain>
    </source>
</reference>
<accession>A0A6J5CP16</accession>
<name>A0A6J5CP16_9BURK</name>